<evidence type="ECO:0008006" key="3">
    <source>
        <dbReference type="Google" id="ProtNLM"/>
    </source>
</evidence>
<reference evidence="1 2" key="1">
    <citation type="submission" date="2019-05" db="EMBL/GenBank/DDBJ databases">
        <title>Emergence of the Ug99 lineage of the wheat stem rust pathogen through somatic hybridization.</title>
        <authorList>
            <person name="Li F."/>
            <person name="Upadhyaya N.M."/>
            <person name="Sperschneider J."/>
            <person name="Matny O."/>
            <person name="Nguyen-Phuc H."/>
            <person name="Mago R."/>
            <person name="Raley C."/>
            <person name="Miller M.E."/>
            <person name="Silverstein K.A.T."/>
            <person name="Henningsen E."/>
            <person name="Hirsch C.D."/>
            <person name="Visser B."/>
            <person name="Pretorius Z.A."/>
            <person name="Steffenson B.J."/>
            <person name="Schwessinger B."/>
            <person name="Dodds P.N."/>
            <person name="Figueroa M."/>
        </authorList>
    </citation>
    <scope>NUCLEOTIDE SEQUENCE [LARGE SCALE GENOMIC DNA]</scope>
    <source>
        <strain evidence="1">21-0</strain>
    </source>
</reference>
<dbReference type="EMBL" id="VSWC01000079">
    <property type="protein sequence ID" value="KAA1094601.1"/>
    <property type="molecule type" value="Genomic_DNA"/>
</dbReference>
<dbReference type="Proteomes" id="UP000324748">
    <property type="component" value="Unassembled WGS sequence"/>
</dbReference>
<evidence type="ECO:0000313" key="2">
    <source>
        <dbReference type="Proteomes" id="UP000324748"/>
    </source>
</evidence>
<comment type="caution">
    <text evidence="1">The sequence shown here is derived from an EMBL/GenBank/DDBJ whole genome shotgun (WGS) entry which is preliminary data.</text>
</comment>
<protein>
    <recommendedName>
        <fullName evidence="3">IMS import disulfide relay-system CHCH-CHCH-like Cx9C domain-containing protein</fullName>
    </recommendedName>
</protein>
<proteinExistence type="predicted"/>
<evidence type="ECO:0000313" key="1">
    <source>
        <dbReference type="EMBL" id="KAA1094601.1"/>
    </source>
</evidence>
<dbReference type="GO" id="GO:0032981">
    <property type="term" value="P:mitochondrial respiratory chain complex I assembly"/>
    <property type="evidence" value="ECO:0007669"/>
    <property type="project" value="InterPro"/>
</dbReference>
<name>A0A5B0NZF7_PUCGR</name>
<dbReference type="AlphaFoldDB" id="A0A5B0NZF7"/>
<organism evidence="1 2">
    <name type="scientific">Puccinia graminis f. sp. tritici</name>
    <dbReference type="NCBI Taxonomy" id="56615"/>
    <lineage>
        <taxon>Eukaryota</taxon>
        <taxon>Fungi</taxon>
        <taxon>Dikarya</taxon>
        <taxon>Basidiomycota</taxon>
        <taxon>Pucciniomycotina</taxon>
        <taxon>Pucciniomycetes</taxon>
        <taxon>Pucciniales</taxon>
        <taxon>Pucciniaceae</taxon>
        <taxon>Puccinia</taxon>
    </lineage>
</organism>
<dbReference type="InterPro" id="IPR034595">
    <property type="entry name" value="NDUFAF8"/>
</dbReference>
<dbReference type="PANTHER" id="PTHR34561:SF1">
    <property type="entry name" value="NADH DEHYDROGENASE [UBIQUINONE] 1 ALPHA SUBCOMPLEX ASSEMBLY FACTOR 8"/>
    <property type="match status" value="1"/>
</dbReference>
<dbReference type="GO" id="GO:0005739">
    <property type="term" value="C:mitochondrion"/>
    <property type="evidence" value="ECO:0007669"/>
    <property type="project" value="InterPro"/>
</dbReference>
<keyword evidence="2" id="KW-1185">Reference proteome</keyword>
<accession>A0A5B0NZF7</accession>
<sequence length="144" mass="15897">MPTFVRAKLLKHTHTHTIRIRSIVTMQLSRPHLQSASKGVAPVSTARTPLTRLSQAVGSHGPCHQAASVYGKCVATNYQQVEKDSCLMEFVSFKQCVQRTVSRVLVVATAPSLLVRSPRCTPTLLSCCFTTTHSPDQDRLRPEI</sequence>
<dbReference type="OrthoDB" id="2503484at2759"/>
<dbReference type="PANTHER" id="PTHR34561">
    <property type="entry name" value="NADH DEHYDROGENASE [UBIQUINONE] 1 ALPHA SUBCOMPLEX ASSEMBLY FACTOR 8"/>
    <property type="match status" value="1"/>
</dbReference>
<gene>
    <name evidence="1" type="ORF">PGT21_026356</name>
</gene>